<proteinExistence type="predicted"/>
<protein>
    <submittedName>
        <fullName evidence="1">Uncharacterized protein</fullName>
    </submittedName>
</protein>
<evidence type="ECO:0000313" key="2">
    <source>
        <dbReference type="Proteomes" id="UP001241169"/>
    </source>
</evidence>
<reference evidence="1 2" key="1">
    <citation type="submission" date="2016-10" db="EMBL/GenBank/DDBJ databases">
        <title>The genome sequence of Colletotrichum fioriniae PJ7.</title>
        <authorList>
            <person name="Baroncelli R."/>
        </authorList>
    </citation>
    <scope>NUCLEOTIDE SEQUENCE [LARGE SCALE GENOMIC DNA]</scope>
    <source>
        <strain evidence="1 2">IMI 384185</strain>
    </source>
</reference>
<name>A0ABQ9T0C3_9PEZI</name>
<comment type="caution">
    <text evidence="1">The sequence shown here is derived from an EMBL/GenBank/DDBJ whole genome shotgun (WGS) entry which is preliminary data.</text>
</comment>
<sequence length="75" mass="9413">TKIFTKSSIYRRLKLTFKIKERGFKIIIPYSFYHLSGQRYKILESKLRYYKYIHHNRSYNTTTSTIYDYKFFFFL</sequence>
<dbReference type="RefSeq" id="XP_060354321.1">
    <property type="nucleotide sequence ID" value="XM_060486993.1"/>
</dbReference>
<evidence type="ECO:0000313" key="1">
    <source>
        <dbReference type="EMBL" id="KAK1545204.1"/>
    </source>
</evidence>
<accession>A0ABQ9T0C3</accession>
<dbReference type="GeneID" id="85370892"/>
<keyword evidence="2" id="KW-1185">Reference proteome</keyword>
<organism evidence="1 2">
    <name type="scientific">Colletotrichum paranaense</name>
    <dbReference type="NCBI Taxonomy" id="1914294"/>
    <lineage>
        <taxon>Eukaryota</taxon>
        <taxon>Fungi</taxon>
        <taxon>Dikarya</taxon>
        <taxon>Ascomycota</taxon>
        <taxon>Pezizomycotina</taxon>
        <taxon>Sordariomycetes</taxon>
        <taxon>Hypocreomycetidae</taxon>
        <taxon>Glomerellales</taxon>
        <taxon>Glomerellaceae</taxon>
        <taxon>Colletotrichum</taxon>
        <taxon>Colletotrichum acutatum species complex</taxon>
    </lineage>
</organism>
<dbReference type="Proteomes" id="UP001241169">
    <property type="component" value="Unassembled WGS sequence"/>
</dbReference>
<dbReference type="EMBL" id="MOPA01000002">
    <property type="protein sequence ID" value="KAK1545204.1"/>
    <property type="molecule type" value="Genomic_DNA"/>
</dbReference>
<gene>
    <name evidence="1" type="ORF">CPAR01_02706</name>
</gene>
<feature type="non-terminal residue" evidence="1">
    <location>
        <position position="1"/>
    </location>
</feature>